<evidence type="ECO:0000313" key="2">
    <source>
        <dbReference type="EMBL" id="VDC80792.1"/>
    </source>
</evidence>
<evidence type="ECO:0000313" key="1">
    <source>
        <dbReference type="EMBL" id="CAG7881469.1"/>
    </source>
</evidence>
<sequence length="73" mass="8503">FFLFWFLSYSILIPIKYIKVKNKRKCKSPSPNFLASHWNKTKLKEGKKSITSSSSSVTLSFFFLVLPNFPLIL</sequence>
<dbReference type="EMBL" id="LS974619">
    <property type="protein sequence ID" value="CAG7881469.1"/>
    <property type="molecule type" value="Genomic_DNA"/>
</dbReference>
<accession>A0A3P5ZL39</accession>
<name>A0A3P5ZL39_BRACM</name>
<organism evidence="2">
    <name type="scientific">Brassica campestris</name>
    <name type="common">Field mustard</name>
    <dbReference type="NCBI Taxonomy" id="3711"/>
    <lineage>
        <taxon>Eukaryota</taxon>
        <taxon>Viridiplantae</taxon>
        <taxon>Streptophyta</taxon>
        <taxon>Embryophyta</taxon>
        <taxon>Tracheophyta</taxon>
        <taxon>Spermatophyta</taxon>
        <taxon>Magnoliopsida</taxon>
        <taxon>eudicotyledons</taxon>
        <taxon>Gunneridae</taxon>
        <taxon>Pentapetalae</taxon>
        <taxon>rosids</taxon>
        <taxon>malvids</taxon>
        <taxon>Brassicales</taxon>
        <taxon>Brassicaceae</taxon>
        <taxon>Brassiceae</taxon>
        <taxon>Brassica</taxon>
    </lineage>
</organism>
<dbReference type="EMBL" id="LR031572">
    <property type="protein sequence ID" value="VDC80792.1"/>
    <property type="molecule type" value="Genomic_DNA"/>
</dbReference>
<reference evidence="2" key="1">
    <citation type="submission" date="2018-11" db="EMBL/GenBank/DDBJ databases">
        <authorList>
            <consortium name="Genoscope - CEA"/>
            <person name="William W."/>
        </authorList>
    </citation>
    <scope>NUCLEOTIDE SEQUENCE</scope>
</reference>
<proteinExistence type="predicted"/>
<dbReference type="AlphaFoldDB" id="A0A3P5ZL39"/>
<feature type="non-terminal residue" evidence="2">
    <location>
        <position position="1"/>
    </location>
</feature>
<dbReference type="Gramene" id="A03p28120.2_BraZ1">
    <property type="protein sequence ID" value="A03p28120.2_BraZ1.CDS"/>
    <property type="gene ID" value="A03g28120.2_BraZ1"/>
</dbReference>
<gene>
    <name evidence="2" type="ORF">BRAA03T12010Z</name>
    <name evidence="1" type="ORF">BRAPAZ1V2_A03P28120.2</name>
</gene>
<protein>
    <submittedName>
        <fullName evidence="1">Uncharacterized protein</fullName>
    </submittedName>
</protein>
<dbReference type="Proteomes" id="UP000694005">
    <property type="component" value="Chromosome A03"/>
</dbReference>